<evidence type="ECO:0000313" key="1">
    <source>
        <dbReference type="EnsemblMetazoa" id="XP_016770883"/>
    </source>
</evidence>
<dbReference type="PANTHER" id="PTHR20905:SF28">
    <property type="entry name" value="GH28833P-RELATED"/>
    <property type="match status" value="1"/>
</dbReference>
<dbReference type="InterPro" id="IPR016181">
    <property type="entry name" value="Acyl_CoA_acyltransferase"/>
</dbReference>
<dbReference type="AlphaFoldDB" id="A0A7M7IIE0"/>
<accession>A0A8B7KQM4</accession>
<evidence type="ECO:0000313" key="3">
    <source>
        <dbReference type="RefSeq" id="XP_016770883.1"/>
    </source>
</evidence>
<dbReference type="OrthoDB" id="6588672at2759"/>
<dbReference type="PANTHER" id="PTHR20905">
    <property type="entry name" value="N-ACETYLTRANSFERASE-RELATED"/>
    <property type="match status" value="1"/>
</dbReference>
<dbReference type="GO" id="GO:0008080">
    <property type="term" value="F:N-acetyltransferase activity"/>
    <property type="evidence" value="ECO:0007669"/>
    <property type="project" value="TreeGrafter"/>
</dbReference>
<dbReference type="Gene3D" id="3.40.630.30">
    <property type="match status" value="1"/>
</dbReference>
<proteinExistence type="predicted"/>
<protein>
    <submittedName>
        <fullName evidence="3">Uncharacterized protein LOC107965317</fullName>
    </submittedName>
</protein>
<keyword evidence="2" id="KW-1185">Reference proteome</keyword>
<dbReference type="Proteomes" id="UP000005203">
    <property type="component" value="Linkage group LG12"/>
</dbReference>
<accession>A0A7M7IIE0</accession>
<dbReference type="OMA" id="LCVHPSY"/>
<dbReference type="SUPFAM" id="SSF55729">
    <property type="entry name" value="Acyl-CoA N-acyltransferases (Nat)"/>
    <property type="match status" value="1"/>
</dbReference>
<sequence>MDFIDEKDELALEAEARLKAPLEWESTAKCKIIDLKESQYDEALRLIKHHFFREEPMCKASSLLEDPTSVNDYLELIRTWMNDTTSIVAVSLKSGRVIGVAVTRVNSRIEKTDTYQRVQVLKGETLRKIMHLQNTLMQQTNAHEKFKHSKYFCIYILCVHPSYQEKSVEVALLNACVQVALSLKMPAIGGIFTCGVSQTRARSVGFQLLSEIRYGLWLVNEQVVFDDPGRGNYSAALMGKVLKSENNPKHHKVPSVDTDKK</sequence>
<dbReference type="RefSeq" id="XP_016770883.1">
    <property type="nucleotide sequence ID" value="XM_016915394.2"/>
</dbReference>
<reference evidence="1" key="1">
    <citation type="submission" date="2021-01" db="UniProtKB">
        <authorList>
            <consortium name="EnsemblMetazoa"/>
        </authorList>
    </citation>
    <scope>IDENTIFICATION</scope>
    <source>
        <strain evidence="1">DH4</strain>
    </source>
</reference>
<name>A0A7M7IIE0_APIME</name>
<organism evidence="1">
    <name type="scientific">Apis mellifera</name>
    <name type="common">Honeybee</name>
    <dbReference type="NCBI Taxonomy" id="7460"/>
    <lineage>
        <taxon>Eukaryota</taxon>
        <taxon>Metazoa</taxon>
        <taxon>Ecdysozoa</taxon>
        <taxon>Arthropoda</taxon>
        <taxon>Hexapoda</taxon>
        <taxon>Insecta</taxon>
        <taxon>Pterygota</taxon>
        <taxon>Neoptera</taxon>
        <taxon>Endopterygota</taxon>
        <taxon>Hymenoptera</taxon>
        <taxon>Apocrita</taxon>
        <taxon>Aculeata</taxon>
        <taxon>Apoidea</taxon>
        <taxon>Anthophila</taxon>
        <taxon>Apidae</taxon>
        <taxon>Apis</taxon>
    </lineage>
</organism>
<reference evidence="3" key="2">
    <citation type="submission" date="2025-04" db="UniProtKB">
        <authorList>
            <consortium name="RefSeq"/>
        </authorList>
    </citation>
    <scope>IDENTIFICATION</scope>
    <source>
        <strain evidence="3">DH4</strain>
        <tissue evidence="3">Whole body</tissue>
    </source>
</reference>
<dbReference type="KEGG" id="ame:107965317"/>
<gene>
    <name evidence="1" type="primary">107965317</name>
    <name evidence="3" type="synonym">LOC107965317</name>
</gene>
<dbReference type="EnsemblMetazoa" id="XM_016915394">
    <property type="protein sequence ID" value="XP_016770883"/>
    <property type="gene ID" value="LOC107965317"/>
</dbReference>
<evidence type="ECO:0000313" key="2">
    <source>
        <dbReference type="Proteomes" id="UP000005203"/>
    </source>
</evidence>
<dbReference type="GeneID" id="107965317"/>